<dbReference type="OrthoDB" id="136681at2157"/>
<dbReference type="PANTHER" id="PTHR34512:SF30">
    <property type="entry name" value="OUTER MEMBRANE PROTEIN ASSEMBLY FACTOR BAMB"/>
    <property type="match status" value="1"/>
</dbReference>
<dbReference type="Proteomes" id="UP000509667">
    <property type="component" value="Chromosome"/>
</dbReference>
<dbReference type="InterPro" id="IPR011047">
    <property type="entry name" value="Quinoprotein_ADH-like_sf"/>
</dbReference>
<feature type="domain" description="PKD" evidence="1">
    <location>
        <begin position="1399"/>
        <end position="1463"/>
    </location>
</feature>
<dbReference type="InterPro" id="IPR035986">
    <property type="entry name" value="PKD_dom_sf"/>
</dbReference>
<dbReference type="Pfam" id="PF18911">
    <property type="entry name" value="PKD_4"/>
    <property type="match status" value="5"/>
</dbReference>
<gene>
    <name evidence="2" type="ORF">HZS55_06255</name>
</gene>
<feature type="domain" description="PKD" evidence="1">
    <location>
        <begin position="623"/>
        <end position="680"/>
    </location>
</feature>
<dbReference type="InterPro" id="IPR000601">
    <property type="entry name" value="PKD_dom"/>
</dbReference>
<dbReference type="RefSeq" id="WP_179910856.1">
    <property type="nucleotide sequence ID" value="NZ_CP058910.1"/>
</dbReference>
<dbReference type="GeneID" id="56077448"/>
<proteinExistence type="predicted"/>
<dbReference type="SMART" id="SM00564">
    <property type="entry name" value="PQQ"/>
    <property type="match status" value="9"/>
</dbReference>
<accession>A0A7D5P3Y0</accession>
<keyword evidence="3" id="KW-1185">Reference proteome</keyword>
<dbReference type="SUPFAM" id="SSF49299">
    <property type="entry name" value="PKD domain"/>
    <property type="match status" value="5"/>
</dbReference>
<organism evidence="2 3">
    <name type="scientific">Halosimplex rubrum</name>
    <dbReference type="NCBI Taxonomy" id="869889"/>
    <lineage>
        <taxon>Archaea</taxon>
        <taxon>Methanobacteriati</taxon>
        <taxon>Methanobacteriota</taxon>
        <taxon>Stenosarchaea group</taxon>
        <taxon>Halobacteria</taxon>
        <taxon>Halobacteriales</taxon>
        <taxon>Haloarculaceae</taxon>
        <taxon>Halosimplex</taxon>
    </lineage>
</organism>
<dbReference type="InterPro" id="IPR002372">
    <property type="entry name" value="PQQ_rpt_dom"/>
</dbReference>
<name>A0A7D5P3Y0_9EURY</name>
<feature type="domain" description="PKD" evidence="1">
    <location>
        <begin position="980"/>
        <end position="1047"/>
    </location>
</feature>
<dbReference type="CDD" id="cd00146">
    <property type="entry name" value="PKD"/>
    <property type="match status" value="4"/>
</dbReference>
<dbReference type="InterPro" id="IPR022409">
    <property type="entry name" value="PKD/Chitinase_dom"/>
</dbReference>
<dbReference type="InterPro" id="IPR015943">
    <property type="entry name" value="WD40/YVTN_repeat-like_dom_sf"/>
</dbReference>
<dbReference type="EMBL" id="CP058910">
    <property type="protein sequence ID" value="QLH76922.1"/>
    <property type="molecule type" value="Genomic_DNA"/>
</dbReference>
<dbReference type="KEGG" id="hrr:HZS55_06255"/>
<dbReference type="InterPro" id="IPR018391">
    <property type="entry name" value="PQQ_b-propeller_rpt"/>
</dbReference>
<dbReference type="Pfam" id="PF22352">
    <property type="entry name" value="K319L-like_PKD"/>
    <property type="match status" value="3"/>
</dbReference>
<dbReference type="InterPro" id="IPR013783">
    <property type="entry name" value="Ig-like_fold"/>
</dbReference>
<feature type="domain" description="PKD" evidence="1">
    <location>
        <begin position="720"/>
        <end position="776"/>
    </location>
</feature>
<dbReference type="Gene3D" id="2.60.40.10">
    <property type="entry name" value="Immunoglobulins"/>
    <property type="match status" value="8"/>
</dbReference>
<sequence length="1910" mass="205254">MSVRTASGGILTDDKVTQPGLTVTVSGNGATISRAVTSNTDYPTVARPSETTAEFSSETFFRQQTKHSAIVWVNVPDDTTASSIDVTATATDGGTTDDTTTGSYTISESGTSWAALARGAERRATLASGYQDTYHTVVDHEPWNQTVGTAMQDAFSTVAAEQTKSLAMSAVPYAGTLDNAKTAYEMASGDYRGGAVGKTGRVALKLEENLFSRVDTDYVKRGGNASKPLSHLERLYRKEAKAWRNHNREKALEYIQKEYAIIRGTCQRIGPYKYYPSLSYDACLANEALDQKQRAGGTDVQSYFSALYQWSLSEERHITEDLRPLAKDPDPHVTTERDLSAVRTDLAALDVGQQLDVAFVVSNGDNSGLTGRQGYLSFSHADSLTVTNVANTSGDTEAAGVTKTAPGETLFTSTGDTMTAKYPLVDIYESYEPGEQNVYTVTIEKTDADENPWLAYRAAFKPAISEDAQDVFARYPTDSAYPTDQQGWSAVNLTTGSVSVNTPPVPSLSTSNTQVRPSETITIDVSNSSDDSAIASTSIEIDTDDDGNYEQSYTKQTFQTSFDDSGVKRVRVTVTDDAGLSATTTTNITVIERPPLTASFRLNRSYVTTGNATKFIATTAADTYEWDLDADGTIEKTGQQVVHTFESDGNYDVTLTVSNVSGRSASTTATVAVEALQTRVEQPEPVIEAPQAVPPGTSVTFDAGNSTDQRVQSDGTVVDGSITRYEWDFGGDGTVDATGETTTRTFETAGSYIINLTVADSDGNTAAAERTLNVSVDNRPPVTETGIDRTVNEGTSVELDGSGSSDPDGDSLTYQWTQTSGTAVSLADVSTATPTFAAPTVDSTTTLTFELVASDGRATDRDVVNITVSPNAPPEADAGPYRTVDERTSVELDGTGSFDPDRDGLSYEWTQTFGPNVTLSDPSTATPSFTAPDVDGWTQLRFELTVSDGMATNTDGTVVNVEETDPTPTISSKDLWIGSTAQFNASKSVDPDGTIASYEWDFGNDGTIDATGVTTSRQFTTEGERKLSLTVTDADGNTETVVRTFDVNRVIDSQTYDYTVNEEFKDVRRTSDGYVFVGRTDRPTGRLSDAWLLVLDQSGNEILNETYGTAGYSDIPFSVATPKNGYAFLGYHGNVTRVKDDGTEQWTVRTEMENNEQIRATVDGGFVAVGSHVVKLDENGEVEWSALETVDTTEDVIQLPDGDLAVTGRYESYDENQTYLARITPNGTVRWLERYGGSAYTRGTAITRASDGGFAIAGVSETSNMVTQYRVFKTDVKGNLAWSRSHGGSEYEFTTDIVRAVGGGYVVAGESQSVGSGLRSGLLVKYRRDGTKQWNTTIDGGDLPAITALTHTRNGNYTVVGARDNAWVVTVLDDATDQNRPPQLRYSDWREMVSPESAITFDVSPSFDSDGTVASVEWDFGDGTTKTGMTVSHTYDTTGEYTVTITVTDDDGAVTETTRTVTVSRDGDTPPVADAGPDRFVDERMMVTLDGSESYDPNKDDILEYQWTQVSGSSVTLSDFATASPTFVAPNVDARQTLTFELAVSDGKTTTTDRVNITVKPEINRPVWRSYGAGTRNVGWRPRAGGVQGPVEPAWTRATDGAIHLSSPVIWNETVYVGSRDGTVYAFDADSGATEWRFETGSFVDSTPAIANGTVYLGSGDHSVYALDAATGDKQWTYETESFVDSPATITDGTVYIGSDDGTVYALDAETGNEQWTYKTGNWVNTAPAVTAGTVYVGSHDGTIYALDEETGGLQWQYDTGSAVASSPAVLNRTVYVGNNDGILTALDAGSGDPLWTYETDSAIAASPAVTEEFVYVGSEDNAIYAVDANTGDNEWSFATGDDVTSSPAVVNDTVYIGSHDSEVYAIDADRGTEQWSYTTGGAVWSSPAVIDGVVYIGSTDRRMYAIHEQ</sequence>
<dbReference type="Gene3D" id="2.130.10.10">
    <property type="entry name" value="YVTN repeat-like/Quinoprotein amine dehydrogenase"/>
    <property type="match status" value="2"/>
</dbReference>
<dbReference type="Gene3D" id="2.40.128.630">
    <property type="match status" value="1"/>
</dbReference>
<dbReference type="PROSITE" id="PS50093">
    <property type="entry name" value="PKD"/>
    <property type="match status" value="4"/>
</dbReference>
<dbReference type="SUPFAM" id="SSF50998">
    <property type="entry name" value="Quinoprotein alcohol dehydrogenase-like"/>
    <property type="match status" value="2"/>
</dbReference>
<protein>
    <submittedName>
        <fullName evidence="2">PQQ-binding-like beta-propeller repeat protein</fullName>
    </submittedName>
</protein>
<evidence type="ECO:0000313" key="2">
    <source>
        <dbReference type="EMBL" id="QLH76922.1"/>
    </source>
</evidence>
<dbReference type="SUPFAM" id="SSF63829">
    <property type="entry name" value="Calcium-dependent phosphotriesterase"/>
    <property type="match status" value="1"/>
</dbReference>
<reference evidence="2 3" key="1">
    <citation type="submission" date="2020-07" db="EMBL/GenBank/DDBJ databases">
        <title>Halosimplex pelagicum sp. nov. and Halosimplex rubrum sp. nov., isolated from salted brown alga Laminaria, and emended description of the genus Halosimplex.</title>
        <authorList>
            <person name="Cui H."/>
        </authorList>
    </citation>
    <scope>NUCLEOTIDE SEQUENCE [LARGE SCALE GENOMIC DNA]</scope>
    <source>
        <strain evidence="2 3">R27</strain>
    </source>
</reference>
<evidence type="ECO:0000313" key="3">
    <source>
        <dbReference type="Proteomes" id="UP000509667"/>
    </source>
</evidence>
<dbReference type="SMART" id="SM00089">
    <property type="entry name" value="PKD"/>
    <property type="match status" value="7"/>
</dbReference>
<dbReference type="Pfam" id="PF13360">
    <property type="entry name" value="PQQ_2"/>
    <property type="match status" value="2"/>
</dbReference>
<evidence type="ECO:0000259" key="1">
    <source>
        <dbReference type="PROSITE" id="PS50093"/>
    </source>
</evidence>
<dbReference type="PANTHER" id="PTHR34512">
    <property type="entry name" value="CELL SURFACE PROTEIN"/>
    <property type="match status" value="1"/>
</dbReference>